<dbReference type="Pfam" id="PF04178">
    <property type="entry name" value="Got1"/>
    <property type="match status" value="1"/>
</dbReference>
<dbReference type="GO" id="GO:0000139">
    <property type="term" value="C:Golgi membrane"/>
    <property type="evidence" value="ECO:0007669"/>
    <property type="project" value="UniProtKB-SubCell"/>
</dbReference>
<gene>
    <name evidence="8" type="ORF">FKW77_003876</name>
</gene>
<evidence type="ECO:0000256" key="1">
    <source>
        <dbReference type="ARBA" id="ARBA00004653"/>
    </source>
</evidence>
<proteinExistence type="inferred from homology"/>
<reference evidence="8 9" key="1">
    <citation type="submission" date="2019-07" db="EMBL/GenBank/DDBJ databases">
        <title>Finished genome of Venturia effusa.</title>
        <authorList>
            <person name="Young C.A."/>
            <person name="Cox M.P."/>
            <person name="Ganley A.R.D."/>
            <person name="David W.J."/>
        </authorList>
    </citation>
    <scope>NUCLEOTIDE SEQUENCE [LARGE SCALE GENOMIC DNA]</scope>
    <source>
        <strain evidence="9">albino</strain>
    </source>
</reference>
<evidence type="ECO:0000256" key="7">
    <source>
        <dbReference type="SAM" id="Phobius"/>
    </source>
</evidence>
<keyword evidence="4" id="KW-0333">Golgi apparatus</keyword>
<sequence length="283" mass="31371">MASIITHPNEQHRLSGGYRTIMKCKSTVENNGRTVYSKENPGAIHVSQFEPVELLRVLMQHCRICAARPALIPADVTKAVEDRPSKKRKIFFLLFVCGTEEQSQTHEEEAIGIADIEALLLERKDGQDAFDVAYGSAKYVLLISTEEAQDVYYGMIANRVNRRSLFLTLGLLTFFDRSLLAMGNILFLIGLPLILGPKKTLTFFARRQKLRGTFAFTVGILLILFRWPLVGFLVELYGILILFGDFLATVAGFLGNVPVVGPWISVALRRIGVAGGGGEELPV</sequence>
<evidence type="ECO:0000256" key="2">
    <source>
        <dbReference type="ARBA" id="ARBA00022692"/>
    </source>
</evidence>
<comment type="similarity">
    <text evidence="6">Belongs to the GOT1 family.</text>
</comment>
<dbReference type="GO" id="GO:0042147">
    <property type="term" value="P:retrograde transport, endosome to Golgi"/>
    <property type="evidence" value="ECO:0007669"/>
    <property type="project" value="InterPro"/>
</dbReference>
<dbReference type="GO" id="GO:0005829">
    <property type="term" value="C:cytosol"/>
    <property type="evidence" value="ECO:0007669"/>
    <property type="project" value="GOC"/>
</dbReference>
<dbReference type="InterPro" id="IPR045176">
    <property type="entry name" value="Got1"/>
</dbReference>
<protein>
    <submittedName>
        <fullName evidence="8">Uncharacterized protein</fullName>
    </submittedName>
</protein>
<name>A0A517LIJ1_9PEZI</name>
<comment type="subcellular location">
    <subcellularLocation>
        <location evidence="1">Golgi apparatus membrane</location>
        <topology evidence="1">Multi-pass membrane protein</topology>
    </subcellularLocation>
</comment>
<accession>A0A517LIJ1</accession>
<evidence type="ECO:0000256" key="6">
    <source>
        <dbReference type="ARBA" id="ARBA00025799"/>
    </source>
</evidence>
<feature type="transmembrane region" description="Helical" evidence="7">
    <location>
        <begin position="165"/>
        <end position="191"/>
    </location>
</feature>
<feature type="transmembrane region" description="Helical" evidence="7">
    <location>
        <begin position="212"/>
        <end position="230"/>
    </location>
</feature>
<dbReference type="EMBL" id="CP042197">
    <property type="protein sequence ID" value="QDS75437.1"/>
    <property type="molecule type" value="Genomic_DNA"/>
</dbReference>
<keyword evidence="3 7" id="KW-1133">Transmembrane helix</keyword>
<dbReference type="Proteomes" id="UP000316270">
    <property type="component" value="Chromosome 13"/>
</dbReference>
<dbReference type="PANTHER" id="PTHR21493:SF9">
    <property type="entry name" value="GOLGI TRANSPORT PROTEIN 1-RELATED"/>
    <property type="match status" value="1"/>
</dbReference>
<dbReference type="OrthoDB" id="204784at2759"/>
<dbReference type="STRING" id="50376.A0A517LIJ1"/>
<evidence type="ECO:0000313" key="9">
    <source>
        <dbReference type="Proteomes" id="UP000316270"/>
    </source>
</evidence>
<keyword evidence="2 7" id="KW-0812">Transmembrane</keyword>
<feature type="transmembrane region" description="Helical" evidence="7">
    <location>
        <begin position="236"/>
        <end position="260"/>
    </location>
</feature>
<dbReference type="GO" id="GO:0005783">
    <property type="term" value="C:endoplasmic reticulum"/>
    <property type="evidence" value="ECO:0007669"/>
    <property type="project" value="TreeGrafter"/>
</dbReference>
<dbReference type="GO" id="GO:0030134">
    <property type="term" value="C:COPII-coated ER to Golgi transport vesicle"/>
    <property type="evidence" value="ECO:0007669"/>
    <property type="project" value="TreeGrafter"/>
</dbReference>
<dbReference type="GO" id="GO:0006888">
    <property type="term" value="P:endoplasmic reticulum to Golgi vesicle-mediated transport"/>
    <property type="evidence" value="ECO:0007669"/>
    <property type="project" value="InterPro"/>
</dbReference>
<organism evidence="8 9">
    <name type="scientific">Venturia effusa</name>
    <dbReference type="NCBI Taxonomy" id="50376"/>
    <lineage>
        <taxon>Eukaryota</taxon>
        <taxon>Fungi</taxon>
        <taxon>Dikarya</taxon>
        <taxon>Ascomycota</taxon>
        <taxon>Pezizomycotina</taxon>
        <taxon>Dothideomycetes</taxon>
        <taxon>Pleosporomycetidae</taxon>
        <taxon>Venturiales</taxon>
        <taxon>Venturiaceae</taxon>
        <taxon>Venturia</taxon>
    </lineage>
</organism>
<keyword evidence="9" id="KW-1185">Reference proteome</keyword>
<evidence type="ECO:0000256" key="4">
    <source>
        <dbReference type="ARBA" id="ARBA00023034"/>
    </source>
</evidence>
<keyword evidence="5 7" id="KW-0472">Membrane</keyword>
<dbReference type="PANTHER" id="PTHR21493">
    <property type="entry name" value="CGI-141-RELATED/LIPASE CONTAINING PROTEIN"/>
    <property type="match status" value="1"/>
</dbReference>
<dbReference type="GO" id="GO:0000137">
    <property type="term" value="C:Golgi cis cisterna"/>
    <property type="evidence" value="ECO:0007669"/>
    <property type="project" value="TreeGrafter"/>
</dbReference>
<dbReference type="InterPro" id="IPR007305">
    <property type="entry name" value="Vesicle_transpt_Got1/SFT2"/>
</dbReference>
<evidence type="ECO:0000256" key="5">
    <source>
        <dbReference type="ARBA" id="ARBA00023136"/>
    </source>
</evidence>
<evidence type="ECO:0000313" key="8">
    <source>
        <dbReference type="EMBL" id="QDS75437.1"/>
    </source>
</evidence>
<evidence type="ECO:0000256" key="3">
    <source>
        <dbReference type="ARBA" id="ARBA00022989"/>
    </source>
</evidence>
<dbReference type="AlphaFoldDB" id="A0A517LIJ1"/>